<evidence type="ECO:0000313" key="10">
    <source>
        <dbReference type="EMBL" id="OIW27985.1"/>
    </source>
</evidence>
<evidence type="ECO:0000256" key="7">
    <source>
        <dbReference type="SAM" id="MobiDB-lite"/>
    </source>
</evidence>
<evidence type="ECO:0000256" key="4">
    <source>
        <dbReference type="ARBA" id="ARBA00022692"/>
    </source>
</evidence>
<dbReference type="GO" id="GO:0016020">
    <property type="term" value="C:membrane"/>
    <property type="evidence" value="ECO:0007669"/>
    <property type="project" value="UniProtKB-SubCell"/>
</dbReference>
<feature type="transmembrane region" description="Helical" evidence="8">
    <location>
        <begin position="259"/>
        <end position="280"/>
    </location>
</feature>
<dbReference type="STRING" id="1408157.A0A1J7J3X9"/>
<sequence>MAEPQSKSIGVESIQPDHSSYAADSSAEKGRRLSTAIPDLNSNIDAKIKNPLQGIPKHELFAQVDEFAHEKGLVEHIPILRKGALVAQNPDNYERIHGDEKLSEEECEALKNEVLYKWRVPRTLYLTIITCSIGAAVQGWDQTGSNGANLSFPDVFGIGGKSDHDTFLVGLINAAPYIGSSFIGCWLSDPINFHFGRRGTIFFAGHFCFWPVIGSAFAQTWGQLLACRLLMGIGMGAKGSTVPIYAAENSPAAIRGALVMSWQLWTAFGILLGTCANLAVGKTGAIAWRLQLGSAFIPAVPLLLLIYLCPESPRWYMKKNRYVEAYTSLLKLRNNPLQAARDLYYIHCQLELEKSIAGESNYVTRFTQLFTVPRIRRATLASFTVMLGQQMCGINIIAFYSSTIFVEAGTSQYTALLASLGFGLVNFIFALPALWTIDTYGRRSLLLFTFPQMAWSLLAAGLCTLIPTTNGGGAHLGLVALFIYIFCAWYSPGEGPVPFTYSAEVFPLSHREVGMGWAVATCLFWASVLSITFPRILASLGVIGAFCLYAGFNVLAFVMIFFTVPETKQRTLEELDYIFAVPTRVFMRYQLTKTLPYWVKRFVFFDRTATLEPLYRFEAEAPYSSDDEGAGKALGEKPVVERSEDVQRSSEI</sequence>
<dbReference type="InterPro" id="IPR036259">
    <property type="entry name" value="MFS_trans_sf"/>
</dbReference>
<dbReference type="InterPro" id="IPR005829">
    <property type="entry name" value="Sugar_transporter_CS"/>
</dbReference>
<feature type="domain" description="Major facilitator superfamily (MFS) profile" evidence="9">
    <location>
        <begin position="127"/>
        <end position="568"/>
    </location>
</feature>
<dbReference type="EMBL" id="KV875099">
    <property type="protein sequence ID" value="OIW27985.1"/>
    <property type="molecule type" value="Genomic_DNA"/>
</dbReference>
<evidence type="ECO:0000256" key="1">
    <source>
        <dbReference type="ARBA" id="ARBA00004141"/>
    </source>
</evidence>
<dbReference type="PROSITE" id="PS50850">
    <property type="entry name" value="MFS"/>
    <property type="match status" value="1"/>
</dbReference>
<feature type="transmembrane region" description="Helical" evidence="8">
    <location>
        <begin position="539"/>
        <end position="562"/>
    </location>
</feature>
<dbReference type="PROSITE" id="PS00217">
    <property type="entry name" value="SUGAR_TRANSPORT_2"/>
    <property type="match status" value="1"/>
</dbReference>
<dbReference type="InParanoid" id="A0A1J7J3X9"/>
<dbReference type="InterPro" id="IPR020846">
    <property type="entry name" value="MFS_dom"/>
</dbReference>
<dbReference type="PRINTS" id="PR00171">
    <property type="entry name" value="SUGRTRNSPORT"/>
</dbReference>
<gene>
    <name evidence="10" type="ORF">CONLIGDRAFT_646193</name>
</gene>
<dbReference type="GO" id="GO:0015798">
    <property type="term" value="P:myo-inositol transport"/>
    <property type="evidence" value="ECO:0007669"/>
    <property type="project" value="UniProtKB-ARBA"/>
</dbReference>
<feature type="region of interest" description="Disordered" evidence="7">
    <location>
        <begin position="623"/>
        <end position="652"/>
    </location>
</feature>
<feature type="transmembrane region" description="Helical" evidence="8">
    <location>
        <begin position="380"/>
        <end position="401"/>
    </location>
</feature>
<feature type="transmembrane region" description="Helical" evidence="8">
    <location>
        <begin position="513"/>
        <end position="533"/>
    </location>
</feature>
<dbReference type="AlphaFoldDB" id="A0A1J7J3X9"/>
<evidence type="ECO:0000313" key="11">
    <source>
        <dbReference type="Proteomes" id="UP000182658"/>
    </source>
</evidence>
<feature type="transmembrane region" description="Helical" evidence="8">
    <location>
        <begin position="445"/>
        <end position="467"/>
    </location>
</feature>
<protein>
    <recommendedName>
        <fullName evidence="9">Major facilitator superfamily (MFS) profile domain-containing protein</fullName>
    </recommendedName>
</protein>
<evidence type="ECO:0000259" key="9">
    <source>
        <dbReference type="PROSITE" id="PS50850"/>
    </source>
</evidence>
<comment type="similarity">
    <text evidence="2">Belongs to the major facilitator superfamily. Sugar transporter (TC 2.A.1.1) family.</text>
</comment>
<keyword evidence="5 8" id="KW-1133">Transmembrane helix</keyword>
<proteinExistence type="inferred from homology"/>
<dbReference type="Pfam" id="PF00083">
    <property type="entry name" value="Sugar_tr"/>
    <property type="match status" value="1"/>
</dbReference>
<dbReference type="NCBIfam" id="TIGR00879">
    <property type="entry name" value="SP"/>
    <property type="match status" value="1"/>
</dbReference>
<feature type="transmembrane region" description="Helical" evidence="8">
    <location>
        <begin position="229"/>
        <end position="247"/>
    </location>
</feature>
<keyword evidence="4 8" id="KW-0812">Transmembrane</keyword>
<evidence type="ECO:0000256" key="2">
    <source>
        <dbReference type="ARBA" id="ARBA00010992"/>
    </source>
</evidence>
<name>A0A1J7J3X9_9PEZI</name>
<dbReference type="InterPro" id="IPR050814">
    <property type="entry name" value="Myo-inositol_Transporter"/>
</dbReference>
<feature type="region of interest" description="Disordered" evidence="7">
    <location>
        <begin position="1"/>
        <end position="30"/>
    </location>
</feature>
<evidence type="ECO:0000256" key="5">
    <source>
        <dbReference type="ARBA" id="ARBA00022989"/>
    </source>
</evidence>
<evidence type="ECO:0000256" key="6">
    <source>
        <dbReference type="ARBA" id="ARBA00023136"/>
    </source>
</evidence>
<dbReference type="FunFam" id="1.20.1250.20:FF:000100">
    <property type="entry name" value="MFS sugar transporter, putative"/>
    <property type="match status" value="1"/>
</dbReference>
<dbReference type="SUPFAM" id="SSF103473">
    <property type="entry name" value="MFS general substrate transporter"/>
    <property type="match status" value="1"/>
</dbReference>
<dbReference type="Proteomes" id="UP000182658">
    <property type="component" value="Unassembled WGS sequence"/>
</dbReference>
<organism evidence="10 11">
    <name type="scientific">Coniochaeta ligniaria NRRL 30616</name>
    <dbReference type="NCBI Taxonomy" id="1408157"/>
    <lineage>
        <taxon>Eukaryota</taxon>
        <taxon>Fungi</taxon>
        <taxon>Dikarya</taxon>
        <taxon>Ascomycota</taxon>
        <taxon>Pezizomycotina</taxon>
        <taxon>Sordariomycetes</taxon>
        <taxon>Sordariomycetidae</taxon>
        <taxon>Coniochaetales</taxon>
        <taxon>Coniochaetaceae</taxon>
        <taxon>Coniochaeta</taxon>
    </lineage>
</organism>
<keyword evidence="11" id="KW-1185">Reference proteome</keyword>
<keyword evidence="6 8" id="KW-0472">Membrane</keyword>
<comment type="subcellular location">
    <subcellularLocation>
        <location evidence="1">Membrane</location>
        <topology evidence="1">Multi-pass membrane protein</topology>
    </subcellularLocation>
</comment>
<feature type="transmembrane region" description="Helical" evidence="8">
    <location>
        <begin position="167"/>
        <end position="187"/>
    </location>
</feature>
<dbReference type="PANTHER" id="PTHR48020">
    <property type="entry name" value="PROTON MYO-INOSITOL COTRANSPORTER"/>
    <property type="match status" value="1"/>
</dbReference>
<dbReference type="OrthoDB" id="5290825at2759"/>
<accession>A0A1J7J3X9</accession>
<dbReference type="InterPro" id="IPR005828">
    <property type="entry name" value="MFS_sugar_transport-like"/>
</dbReference>
<feature type="transmembrane region" description="Helical" evidence="8">
    <location>
        <begin position="286"/>
        <end position="309"/>
    </location>
</feature>
<feature type="transmembrane region" description="Helical" evidence="8">
    <location>
        <begin position="199"/>
        <end position="217"/>
    </location>
</feature>
<feature type="transmembrane region" description="Helical" evidence="8">
    <location>
        <begin position="473"/>
        <end position="492"/>
    </location>
</feature>
<dbReference type="PANTHER" id="PTHR48020:SF40">
    <property type="entry name" value="MAJOR FACILITATOR SUPERFAMILY (MFS) PROFILE DOMAIN-CONTAINING PROTEIN"/>
    <property type="match status" value="1"/>
</dbReference>
<reference evidence="10 11" key="1">
    <citation type="submission" date="2016-10" db="EMBL/GenBank/DDBJ databases">
        <title>Draft genome sequence of Coniochaeta ligniaria NRRL30616, a lignocellulolytic fungus for bioabatement of inhibitors in plant biomass hydrolysates.</title>
        <authorList>
            <consortium name="DOE Joint Genome Institute"/>
            <person name="Jimenez D.J."/>
            <person name="Hector R.E."/>
            <person name="Riley R."/>
            <person name="Sun H."/>
            <person name="Grigoriev I.V."/>
            <person name="Van Elsas J.D."/>
            <person name="Nichols N.N."/>
        </authorList>
    </citation>
    <scope>NUCLEOTIDE SEQUENCE [LARGE SCALE GENOMIC DNA]</scope>
    <source>
        <strain evidence="10 11">NRRL 30616</strain>
    </source>
</reference>
<evidence type="ECO:0000256" key="8">
    <source>
        <dbReference type="SAM" id="Phobius"/>
    </source>
</evidence>
<evidence type="ECO:0000256" key="3">
    <source>
        <dbReference type="ARBA" id="ARBA00022448"/>
    </source>
</evidence>
<dbReference type="Gene3D" id="1.20.1250.20">
    <property type="entry name" value="MFS general substrate transporter like domains"/>
    <property type="match status" value="1"/>
</dbReference>
<dbReference type="GO" id="GO:0015791">
    <property type="term" value="P:polyol transmembrane transport"/>
    <property type="evidence" value="ECO:0007669"/>
    <property type="project" value="UniProtKB-ARBA"/>
</dbReference>
<dbReference type="GO" id="GO:0022857">
    <property type="term" value="F:transmembrane transporter activity"/>
    <property type="evidence" value="ECO:0007669"/>
    <property type="project" value="InterPro"/>
</dbReference>
<keyword evidence="3" id="KW-0813">Transport</keyword>
<feature type="compositionally biased region" description="Basic and acidic residues" evidence="7">
    <location>
        <begin position="634"/>
        <end position="652"/>
    </location>
</feature>
<feature type="transmembrane region" description="Helical" evidence="8">
    <location>
        <begin position="413"/>
        <end position="433"/>
    </location>
</feature>
<dbReference type="InterPro" id="IPR003663">
    <property type="entry name" value="Sugar/inositol_transpt"/>
</dbReference>
<feature type="transmembrane region" description="Helical" evidence="8">
    <location>
        <begin position="123"/>
        <end position="140"/>
    </location>
</feature>